<dbReference type="HOGENOM" id="CLU_520891_0_0_1"/>
<sequence>MLGLHRADAALRALINDPDRLDSERDARFDQSPPPYQERESLPSTLPPESPPEEDEQHKRISDWFMRILRGWGASMPTNQFRHEVQAERRKLMEPGDDVHLYWDTSNVARETVKARWQAWGIWEPHWEAEPHGHWRHQTPLSPEPLTDVDTDDEDHEDVYYREATRSNLFAIKKMPSRVRTGYEQEVAELRQRARMAERRYEHDRTRPLHVFVCHVAYEGERLFDSEQQPEQEQEQEQAGRPDDTRVAVDIHTAAYQTVKAQWSERGIWNDQWGVLPGMTWKHEASLQSVVSDEMGDADMAQLERNLFDYMMDCKPNRPPPQANRGRLRRRRRRVVVEEKAVVEQKPLVFIPDERFPNIFGPRFAAPPPAVQATEDIEDPEDADDADDEIGEPLTAAGKRTSRIAGRQARTQASRQANGQMAEGPTADEQTADGQTADNAAAGPAGTGPPPRALRRRSSRIREKEPAAAAVTTDTPGTRKRKRDVADSVPPGETATKKRAAGGKRGNKGNKGKKGKKGRKGGL</sequence>
<feature type="coiled-coil region" evidence="1">
    <location>
        <begin position="180"/>
        <end position="207"/>
    </location>
</feature>
<name>A0A0C2J2B1_9PEZI</name>
<dbReference type="EMBL" id="AWTV01000007">
    <property type="protein sequence ID" value="KIH91212.1"/>
    <property type="molecule type" value="Genomic_DNA"/>
</dbReference>
<organism evidence="3 4">
    <name type="scientific">Sporothrix brasiliensis 5110</name>
    <dbReference type="NCBI Taxonomy" id="1398154"/>
    <lineage>
        <taxon>Eukaryota</taxon>
        <taxon>Fungi</taxon>
        <taxon>Dikarya</taxon>
        <taxon>Ascomycota</taxon>
        <taxon>Pezizomycotina</taxon>
        <taxon>Sordariomycetes</taxon>
        <taxon>Sordariomycetidae</taxon>
        <taxon>Ophiostomatales</taxon>
        <taxon>Ophiostomataceae</taxon>
        <taxon>Sporothrix</taxon>
    </lineage>
</organism>
<proteinExistence type="predicted"/>
<dbReference type="Proteomes" id="UP000031575">
    <property type="component" value="Unassembled WGS sequence"/>
</dbReference>
<accession>A0A0C2J2B1</accession>
<feature type="compositionally biased region" description="Acidic residues" evidence="2">
    <location>
        <begin position="375"/>
        <end position="391"/>
    </location>
</feature>
<dbReference type="GeneID" id="63674861"/>
<comment type="caution">
    <text evidence="3">The sequence shown here is derived from an EMBL/GenBank/DDBJ whole genome shotgun (WGS) entry which is preliminary data.</text>
</comment>
<keyword evidence="4" id="KW-1185">Reference proteome</keyword>
<feature type="compositionally biased region" description="Polar residues" evidence="2">
    <location>
        <begin position="409"/>
        <end position="419"/>
    </location>
</feature>
<evidence type="ECO:0000313" key="3">
    <source>
        <dbReference type="EMBL" id="KIH91212.1"/>
    </source>
</evidence>
<feature type="region of interest" description="Disordered" evidence="2">
    <location>
        <begin position="16"/>
        <end position="58"/>
    </location>
</feature>
<evidence type="ECO:0000256" key="1">
    <source>
        <dbReference type="SAM" id="Coils"/>
    </source>
</evidence>
<feature type="compositionally biased region" description="Basic and acidic residues" evidence="2">
    <location>
        <begin position="17"/>
        <end position="29"/>
    </location>
</feature>
<feature type="region of interest" description="Disordered" evidence="2">
    <location>
        <begin position="223"/>
        <end position="244"/>
    </location>
</feature>
<feature type="compositionally biased region" description="Basic residues" evidence="2">
    <location>
        <begin position="497"/>
        <end position="523"/>
    </location>
</feature>
<gene>
    <name evidence="3" type="ORF">SPBR_01630</name>
</gene>
<dbReference type="AlphaFoldDB" id="A0A0C2J2B1"/>
<keyword evidence="1" id="KW-0175">Coiled coil</keyword>
<dbReference type="RefSeq" id="XP_040619222.1">
    <property type="nucleotide sequence ID" value="XM_040759940.1"/>
</dbReference>
<evidence type="ECO:0000313" key="4">
    <source>
        <dbReference type="Proteomes" id="UP000031575"/>
    </source>
</evidence>
<dbReference type="OrthoDB" id="5401786at2759"/>
<protein>
    <submittedName>
        <fullName evidence="3">Uncharacterized protein</fullName>
    </submittedName>
</protein>
<dbReference type="VEuPathDB" id="FungiDB:SPBR_01630"/>
<reference evidence="3 4" key="1">
    <citation type="journal article" date="2014" name="BMC Genomics">
        <title>Comparative genomics of the major fungal agents of human and animal Sporotrichosis: Sporothrix schenckii and Sporothrix brasiliensis.</title>
        <authorList>
            <person name="Teixeira M.M."/>
            <person name="de Almeida L.G."/>
            <person name="Kubitschek-Barreira P."/>
            <person name="Alves F.L."/>
            <person name="Kioshima E.S."/>
            <person name="Abadio A.K."/>
            <person name="Fernandes L."/>
            <person name="Derengowski L.S."/>
            <person name="Ferreira K.S."/>
            <person name="Souza R.C."/>
            <person name="Ruiz J.C."/>
            <person name="de Andrade N.C."/>
            <person name="Paes H.C."/>
            <person name="Nicola A.M."/>
            <person name="Albuquerque P."/>
            <person name="Gerber A.L."/>
            <person name="Martins V.P."/>
            <person name="Peconick L.D."/>
            <person name="Neto A.V."/>
            <person name="Chaucanez C.B."/>
            <person name="Silva P.A."/>
            <person name="Cunha O.L."/>
            <person name="de Oliveira F.F."/>
            <person name="dos Santos T.C."/>
            <person name="Barros A.L."/>
            <person name="Soares M.A."/>
            <person name="de Oliveira L.M."/>
            <person name="Marini M.M."/>
            <person name="Villalobos-Duno H."/>
            <person name="Cunha M.M."/>
            <person name="de Hoog S."/>
            <person name="da Silveira J.F."/>
            <person name="Henrissat B."/>
            <person name="Nino-Vega G.A."/>
            <person name="Cisalpino P.S."/>
            <person name="Mora-Montes H.M."/>
            <person name="Almeida S.R."/>
            <person name="Stajich J.E."/>
            <person name="Lopes-Bezerra L.M."/>
            <person name="Vasconcelos A.T."/>
            <person name="Felipe M.S."/>
        </authorList>
    </citation>
    <scope>NUCLEOTIDE SEQUENCE [LARGE SCALE GENOMIC DNA]</scope>
    <source>
        <strain evidence="3 4">5110</strain>
    </source>
</reference>
<evidence type="ECO:0000256" key="2">
    <source>
        <dbReference type="SAM" id="MobiDB-lite"/>
    </source>
</evidence>
<feature type="region of interest" description="Disordered" evidence="2">
    <location>
        <begin position="361"/>
        <end position="523"/>
    </location>
</feature>
<feature type="compositionally biased region" description="Polar residues" evidence="2">
    <location>
        <begin position="428"/>
        <end position="438"/>
    </location>
</feature>